<evidence type="ECO:0008006" key="11">
    <source>
        <dbReference type="Google" id="ProtNLM"/>
    </source>
</evidence>
<keyword evidence="5" id="KW-1003">Cell membrane</keyword>
<gene>
    <name evidence="9" type="ORF">VFH_II175160</name>
</gene>
<keyword evidence="6" id="KW-0472">Membrane</keyword>
<feature type="compositionally biased region" description="Low complexity" evidence="8">
    <location>
        <begin position="102"/>
        <end position="121"/>
    </location>
</feature>
<keyword evidence="7" id="KW-0927">Auxin signaling pathway</keyword>
<dbReference type="GO" id="GO:0009734">
    <property type="term" value="P:auxin-activated signaling pathway"/>
    <property type="evidence" value="ECO:0007669"/>
    <property type="project" value="UniProtKB-KW"/>
</dbReference>
<feature type="region of interest" description="Disordered" evidence="8">
    <location>
        <begin position="201"/>
        <end position="247"/>
    </location>
</feature>
<dbReference type="AlphaFoldDB" id="A0AAV0ZR14"/>
<evidence type="ECO:0000256" key="8">
    <source>
        <dbReference type="SAM" id="MobiDB-lite"/>
    </source>
</evidence>
<evidence type="ECO:0000256" key="4">
    <source>
        <dbReference type="ARBA" id="ARBA00022448"/>
    </source>
</evidence>
<dbReference type="GO" id="GO:0005886">
    <property type="term" value="C:plasma membrane"/>
    <property type="evidence" value="ECO:0007669"/>
    <property type="project" value="UniProtKB-SubCell"/>
</dbReference>
<feature type="region of interest" description="Disordered" evidence="8">
    <location>
        <begin position="102"/>
        <end position="122"/>
    </location>
</feature>
<dbReference type="PANTHER" id="PTHR33541">
    <property type="entry name" value="PROTEIN BIG GRAIN 1-LIKE A-RELATED"/>
    <property type="match status" value="1"/>
</dbReference>
<comment type="function">
    <text evidence="1">Involved in auxin transport. Regulator of the auxin signaling pathway.</text>
</comment>
<name>A0AAV0ZR14_VICFA</name>
<evidence type="ECO:0000313" key="9">
    <source>
        <dbReference type="EMBL" id="CAI8599443.1"/>
    </source>
</evidence>
<feature type="compositionally biased region" description="Basic and acidic residues" evidence="8">
    <location>
        <begin position="203"/>
        <end position="214"/>
    </location>
</feature>
<sequence length="383" mass="43357">MYKFENTRREKRVQFHNQAEIETPSFSSVVLDKIYSSIDEEEKKSSDKKFFTETTGNKMSKTNAKCNRFDGEVPNIRLKIGTQTERKMHHYRDHDQDVMFFSSTSSSSDSSSGLLSSSSDTEPMYRAKSLNPCFAHSKPKPVKITVPPERSIARDEDTFIKSKSRAMKLYNNLKKVKQPISPGGKLTSFLNLFINTKKTKNVSSHEDVNAERKGKSGQSSTCSSASSFSRSCLSKNSSTSRDKSRNGTKRTVRFCPVSVIVDEENRVCGNKCLHEGEEDSGVTAFVPSAWKIGRTVSKKKEQEVLNMNKRVDDVLREFHLNRKLLRDFSSRKNVKDDDDVSSSSSSDLFELDQALIGNDGYYFEDLPVFETTHVCSNRVISIM</sequence>
<keyword evidence="10" id="KW-1185">Reference proteome</keyword>
<evidence type="ECO:0000256" key="6">
    <source>
        <dbReference type="ARBA" id="ARBA00023136"/>
    </source>
</evidence>
<evidence type="ECO:0000256" key="3">
    <source>
        <dbReference type="ARBA" id="ARBA00010067"/>
    </source>
</evidence>
<evidence type="ECO:0000256" key="5">
    <source>
        <dbReference type="ARBA" id="ARBA00022475"/>
    </source>
</evidence>
<evidence type="ECO:0000313" key="10">
    <source>
        <dbReference type="Proteomes" id="UP001157006"/>
    </source>
</evidence>
<evidence type="ECO:0000256" key="7">
    <source>
        <dbReference type="ARBA" id="ARBA00023294"/>
    </source>
</evidence>
<reference evidence="9 10" key="1">
    <citation type="submission" date="2023-01" db="EMBL/GenBank/DDBJ databases">
        <authorList>
            <person name="Kreplak J."/>
        </authorList>
    </citation>
    <scope>NUCLEOTIDE SEQUENCE [LARGE SCALE GENOMIC DNA]</scope>
</reference>
<dbReference type="Proteomes" id="UP001157006">
    <property type="component" value="Chromosome 2"/>
</dbReference>
<accession>A0AAV0ZR14</accession>
<comment type="subcellular location">
    <subcellularLocation>
        <location evidence="2">Cell membrane</location>
    </subcellularLocation>
</comment>
<dbReference type="InterPro" id="IPR039621">
    <property type="entry name" value="BG1-like"/>
</dbReference>
<evidence type="ECO:0000256" key="2">
    <source>
        <dbReference type="ARBA" id="ARBA00004236"/>
    </source>
</evidence>
<feature type="compositionally biased region" description="Low complexity" evidence="8">
    <location>
        <begin position="216"/>
        <end position="234"/>
    </location>
</feature>
<protein>
    <recommendedName>
        <fullName evidence="11">Protein BIG GRAIN 1-like B</fullName>
    </recommendedName>
</protein>
<dbReference type="PANTHER" id="PTHR33541:SF12">
    <property type="entry name" value="PROTEIN BIG GRAIN 1-LIKE A"/>
    <property type="match status" value="1"/>
</dbReference>
<comment type="similarity">
    <text evidence="3">Belongs to the BIG GRAIN 1 (BG1) plant protein family.</text>
</comment>
<proteinExistence type="inferred from homology"/>
<keyword evidence="4" id="KW-0813">Transport</keyword>
<organism evidence="9 10">
    <name type="scientific">Vicia faba</name>
    <name type="common">Broad bean</name>
    <name type="synonym">Faba vulgaris</name>
    <dbReference type="NCBI Taxonomy" id="3906"/>
    <lineage>
        <taxon>Eukaryota</taxon>
        <taxon>Viridiplantae</taxon>
        <taxon>Streptophyta</taxon>
        <taxon>Embryophyta</taxon>
        <taxon>Tracheophyta</taxon>
        <taxon>Spermatophyta</taxon>
        <taxon>Magnoliopsida</taxon>
        <taxon>eudicotyledons</taxon>
        <taxon>Gunneridae</taxon>
        <taxon>Pentapetalae</taxon>
        <taxon>rosids</taxon>
        <taxon>fabids</taxon>
        <taxon>Fabales</taxon>
        <taxon>Fabaceae</taxon>
        <taxon>Papilionoideae</taxon>
        <taxon>50 kb inversion clade</taxon>
        <taxon>NPAAA clade</taxon>
        <taxon>Hologalegina</taxon>
        <taxon>IRL clade</taxon>
        <taxon>Fabeae</taxon>
        <taxon>Vicia</taxon>
    </lineage>
</organism>
<dbReference type="EMBL" id="OX451737">
    <property type="protein sequence ID" value="CAI8599443.1"/>
    <property type="molecule type" value="Genomic_DNA"/>
</dbReference>
<evidence type="ECO:0000256" key="1">
    <source>
        <dbReference type="ARBA" id="ARBA00002281"/>
    </source>
</evidence>